<protein>
    <submittedName>
        <fullName evidence="2">Uncharacterized protein</fullName>
    </submittedName>
</protein>
<feature type="region of interest" description="Disordered" evidence="1">
    <location>
        <begin position="273"/>
        <end position="307"/>
    </location>
</feature>
<feature type="compositionally biased region" description="Low complexity" evidence="1">
    <location>
        <begin position="245"/>
        <end position="254"/>
    </location>
</feature>
<organism evidence="2 3">
    <name type="scientific">Tetrahymena thermophila (strain SB210)</name>
    <dbReference type="NCBI Taxonomy" id="312017"/>
    <lineage>
        <taxon>Eukaryota</taxon>
        <taxon>Sar</taxon>
        <taxon>Alveolata</taxon>
        <taxon>Ciliophora</taxon>
        <taxon>Intramacronucleata</taxon>
        <taxon>Oligohymenophorea</taxon>
        <taxon>Hymenostomatida</taxon>
        <taxon>Tetrahymenina</taxon>
        <taxon>Tetrahymenidae</taxon>
        <taxon>Tetrahymena</taxon>
    </lineage>
</organism>
<evidence type="ECO:0000313" key="3">
    <source>
        <dbReference type="Proteomes" id="UP000009168"/>
    </source>
</evidence>
<feature type="compositionally biased region" description="Polar residues" evidence="1">
    <location>
        <begin position="281"/>
        <end position="300"/>
    </location>
</feature>
<dbReference type="Proteomes" id="UP000009168">
    <property type="component" value="Unassembled WGS sequence"/>
</dbReference>
<feature type="compositionally biased region" description="Basic and acidic residues" evidence="1">
    <location>
        <begin position="384"/>
        <end position="393"/>
    </location>
</feature>
<keyword evidence="3" id="KW-1185">Reference proteome</keyword>
<feature type="compositionally biased region" description="Polar residues" evidence="1">
    <location>
        <begin position="435"/>
        <end position="452"/>
    </location>
</feature>
<feature type="region of interest" description="Disordered" evidence="1">
    <location>
        <begin position="41"/>
        <end position="81"/>
    </location>
</feature>
<accession>Q22Y14</accession>
<dbReference type="HOGENOM" id="CLU_293824_0_0_1"/>
<dbReference type="InParanoid" id="Q22Y14"/>
<dbReference type="KEGG" id="tet:TTHERM_00355570"/>
<dbReference type="EMBL" id="GG662749">
    <property type="protein sequence ID" value="EAR90210.1"/>
    <property type="molecule type" value="Genomic_DNA"/>
</dbReference>
<feature type="region of interest" description="Disordered" evidence="1">
    <location>
        <begin position="372"/>
        <end position="410"/>
    </location>
</feature>
<dbReference type="AlphaFoldDB" id="Q22Y14"/>
<gene>
    <name evidence="2" type="ORF">TTHERM_00355570</name>
</gene>
<reference evidence="3" key="1">
    <citation type="journal article" date="2006" name="PLoS Biol.">
        <title>Macronuclear genome sequence of the ciliate Tetrahymena thermophila, a model eukaryote.</title>
        <authorList>
            <person name="Eisen J.A."/>
            <person name="Coyne R.S."/>
            <person name="Wu M."/>
            <person name="Wu D."/>
            <person name="Thiagarajan M."/>
            <person name="Wortman J.R."/>
            <person name="Badger J.H."/>
            <person name="Ren Q."/>
            <person name="Amedeo P."/>
            <person name="Jones K.M."/>
            <person name="Tallon L.J."/>
            <person name="Delcher A.L."/>
            <person name="Salzberg S.L."/>
            <person name="Silva J.C."/>
            <person name="Haas B.J."/>
            <person name="Majoros W.H."/>
            <person name="Farzad M."/>
            <person name="Carlton J.M."/>
            <person name="Smith R.K. Jr."/>
            <person name="Garg J."/>
            <person name="Pearlman R.E."/>
            <person name="Karrer K.M."/>
            <person name="Sun L."/>
            <person name="Manning G."/>
            <person name="Elde N.C."/>
            <person name="Turkewitz A.P."/>
            <person name="Asai D.J."/>
            <person name="Wilkes D.E."/>
            <person name="Wang Y."/>
            <person name="Cai H."/>
            <person name="Collins K."/>
            <person name="Stewart B.A."/>
            <person name="Lee S.R."/>
            <person name="Wilamowska K."/>
            <person name="Weinberg Z."/>
            <person name="Ruzzo W.L."/>
            <person name="Wloga D."/>
            <person name="Gaertig J."/>
            <person name="Frankel J."/>
            <person name="Tsao C.-C."/>
            <person name="Gorovsky M.A."/>
            <person name="Keeling P.J."/>
            <person name="Waller R.F."/>
            <person name="Patron N.J."/>
            <person name="Cherry J.M."/>
            <person name="Stover N.A."/>
            <person name="Krieger C.J."/>
            <person name="del Toro C."/>
            <person name="Ryder H.F."/>
            <person name="Williamson S.C."/>
            <person name="Barbeau R.A."/>
            <person name="Hamilton E.P."/>
            <person name="Orias E."/>
        </authorList>
    </citation>
    <scope>NUCLEOTIDE SEQUENCE [LARGE SCALE GENOMIC DNA]</scope>
    <source>
        <strain evidence="3">SB210</strain>
    </source>
</reference>
<evidence type="ECO:0000256" key="1">
    <source>
        <dbReference type="SAM" id="MobiDB-lite"/>
    </source>
</evidence>
<name>Q22Y14_TETTS</name>
<dbReference type="RefSeq" id="XP_001010455.1">
    <property type="nucleotide sequence ID" value="XM_001010455.3"/>
</dbReference>
<feature type="region of interest" description="Disordered" evidence="1">
    <location>
        <begin position="435"/>
        <end position="455"/>
    </location>
</feature>
<feature type="region of interest" description="Disordered" evidence="1">
    <location>
        <begin position="234"/>
        <end position="256"/>
    </location>
</feature>
<evidence type="ECO:0000313" key="2">
    <source>
        <dbReference type="EMBL" id="EAR90210.1"/>
    </source>
</evidence>
<sequence>MSQSPIVLEEAANSSSLHDKSLYKNIETKFMLNSFYSQSQANQLQQSPSSNGSLKASPQIYHSPQIGSNNQKISKFNTESGFSPSLKNRIISQTTLNRGSNTPPPSFFKQTENFKESPILTEQGETKNTRRQTISTNIAFNYKNSKSVQYLPSFGFNSENKAKKEETVQLPQIEQFQATKSVQKIKNKLSQLEDKQCFFNEINKLSRKSLCSNINTISEQVKIFAAIPDTASKSNTNQQLERDQFNQNQQQAQKNIDKKSLQEYTSLTLQINKSPKLAPTSRPSIFQESQNSIKSDQRLTPQKAYGPNPNSCLNKLCLTSKETNEYDSLSTQKTKNGTPMKKASIIFKYPIAENSSGASTLQEIEGSNGTLQNIISNNNKGKHQTKDQNKEASDIQSSQTFSSEEESTQTLISQINNNQPNIKNFNNLHKLQQMDSQDYKSSQYSPQVGSQTLRRRKTANHMVITPLNQNTQKIQSPINKEEIIYNLTSRQSQKTERIMNLFQQQHATFSTSQSQSALNYDRAALMRQLYFLLPDLKKFVTEEIEKDDELKTSVFSFYMMQDINEFSFHFSQYLDHLAEQRQLTQKTFPNKFPKKILSKITSFMLNYLSQQPENSEQLKCLLNEQISKSLHIVMPSTLLEALGGYSKVRVLSQEIFKMLQTSALSSHILIHPEEEGANKIEEFLLAALQSDQSKTQKMIDEFKKYTGTSFSGAEFYVMKQILYNYFNSHTYYSDEVKNAFFELLEGVRYQVTEEEGFNQLLLEQKQADLIKEMHFIWKQDPILSKLKESFKNSSLSFIQTVFDYTFSSNNCYQISSAYYDSFSTQLDILVVKSLHQMVKVATRRQGITQNLVQMNINFLFKKFQWFIQKTNSNYVSVVGNCKEISDQMLFIILNQKVNNDSPTVPSPTKPSNSITDLDSKQIAKTKNNKFRLLYQLQQSNQQQNQQKQNLSTYQPLTDISNFSQFLSLFFNFYSTFHYSDLVNFFKSEKCTIEIFQFWTQIFSEALVDVRGISTKLAGEISKFIYDLFEFLKNK</sequence>
<proteinExistence type="predicted"/>
<dbReference type="GeneID" id="7837305"/>